<dbReference type="SMART" id="SM00825">
    <property type="entry name" value="PKS_KS"/>
    <property type="match status" value="1"/>
</dbReference>
<dbReference type="InterPro" id="IPR020841">
    <property type="entry name" value="PKS_Beta-ketoAc_synthase_dom"/>
</dbReference>
<evidence type="ECO:0000259" key="4">
    <source>
        <dbReference type="PROSITE" id="PS52004"/>
    </source>
</evidence>
<dbReference type="Pfam" id="PF02801">
    <property type="entry name" value="Ketoacyl-synt_C"/>
    <property type="match status" value="1"/>
</dbReference>
<reference evidence="5 6" key="1">
    <citation type="journal article" date="2016" name="Nat. Commun.">
        <title>Thousands of microbial genomes shed light on interconnected biogeochemical processes in an aquifer system.</title>
        <authorList>
            <person name="Anantharaman K."/>
            <person name="Brown C.T."/>
            <person name="Hug L.A."/>
            <person name="Sharon I."/>
            <person name="Castelle C.J."/>
            <person name="Probst A.J."/>
            <person name="Thomas B.C."/>
            <person name="Singh A."/>
            <person name="Wilkins M.J."/>
            <person name="Karaoz U."/>
            <person name="Brodie E.L."/>
            <person name="Williams K.H."/>
            <person name="Hubbard S.S."/>
            <person name="Banfield J.F."/>
        </authorList>
    </citation>
    <scope>NUCLEOTIDE SEQUENCE [LARGE SCALE GENOMIC DNA]</scope>
</reference>
<dbReference type="Pfam" id="PF00109">
    <property type="entry name" value="ketoacyl-synt"/>
    <property type="match status" value="1"/>
</dbReference>
<protein>
    <recommendedName>
        <fullName evidence="4">Ketosynthase family 3 (KS3) domain-containing protein</fullName>
    </recommendedName>
</protein>
<organism evidence="5 6">
    <name type="scientific">Candidatus Terrybacteria bacterium RIFCSPLOWO2_01_FULL_40_23</name>
    <dbReference type="NCBI Taxonomy" id="1802366"/>
    <lineage>
        <taxon>Bacteria</taxon>
        <taxon>Candidatus Terryibacteriota</taxon>
    </lineage>
</organism>
<gene>
    <name evidence="5" type="ORF">A3A97_04600</name>
</gene>
<dbReference type="GO" id="GO:0005829">
    <property type="term" value="C:cytosol"/>
    <property type="evidence" value="ECO:0007669"/>
    <property type="project" value="TreeGrafter"/>
</dbReference>
<evidence type="ECO:0000256" key="1">
    <source>
        <dbReference type="ARBA" id="ARBA00008467"/>
    </source>
</evidence>
<dbReference type="GO" id="GO:0006633">
    <property type="term" value="P:fatty acid biosynthetic process"/>
    <property type="evidence" value="ECO:0007669"/>
    <property type="project" value="TreeGrafter"/>
</dbReference>
<dbReference type="CDD" id="cd00834">
    <property type="entry name" value="KAS_I_II"/>
    <property type="match status" value="1"/>
</dbReference>
<dbReference type="PROSITE" id="PS52004">
    <property type="entry name" value="KS3_2"/>
    <property type="match status" value="1"/>
</dbReference>
<dbReference type="GO" id="GO:0004315">
    <property type="term" value="F:3-oxoacyl-[acyl-carrier-protein] synthase activity"/>
    <property type="evidence" value="ECO:0007669"/>
    <property type="project" value="TreeGrafter"/>
</dbReference>
<comment type="caution">
    <text evidence="5">The sequence shown here is derived from an EMBL/GenBank/DDBJ whole genome shotgun (WGS) entry which is preliminary data.</text>
</comment>
<evidence type="ECO:0000256" key="3">
    <source>
        <dbReference type="RuleBase" id="RU003694"/>
    </source>
</evidence>
<evidence type="ECO:0000256" key="2">
    <source>
        <dbReference type="ARBA" id="ARBA00022679"/>
    </source>
</evidence>
<dbReference type="AlphaFoldDB" id="A0A1G2PWT9"/>
<dbReference type="Gene3D" id="3.40.47.10">
    <property type="match status" value="1"/>
</dbReference>
<dbReference type="EMBL" id="MHSW01000012">
    <property type="protein sequence ID" value="OHA52229.1"/>
    <property type="molecule type" value="Genomic_DNA"/>
</dbReference>
<comment type="similarity">
    <text evidence="1 3">Belongs to the thiolase-like superfamily. Beta-ketoacyl-ACP synthases family.</text>
</comment>
<sequence length="452" mass="48995">MEHKRVVITGMGAFTPLGQDMPHTWESVVSGRPNVRRIEQFDIRDCRTQIASYIDEYKPLLSENFSPSQLKNLRFGDRFVDFAALAAKEALSDARLLDSTGRLFETYAEETGISVGTSIGTPGKITEAANSFGFDHDINTADKTAVAEKMRHTSRKYRTSAITILPDSAAFTVSVLFGTKGIITCDVAACSTSNMNIILGATWIRHGYQKIIVAGGADALVDPLSTWLFGLLGVTSARNNDPSKASRPFDKERDGFVMAEGSAILVLEELEHALARGANIYGELIGWGVTSDGGGFTQPESDDIKNWGQVRSIKIALHDAGISTADVDYINAHGTSTIVGDINETKTIKEAYAEYAYKIPISSTKSITGHFGGTTGALETIFCIQAIREGIIPPTINYEIPDPECDLNYTPNVAVKKKIDIAVNHSFGFGGQNAILVLKKFDNESHGKEQSA</sequence>
<dbReference type="InterPro" id="IPR016039">
    <property type="entry name" value="Thiolase-like"/>
</dbReference>
<evidence type="ECO:0000313" key="5">
    <source>
        <dbReference type="EMBL" id="OHA52229.1"/>
    </source>
</evidence>
<name>A0A1G2PWT9_9BACT</name>
<dbReference type="InterPro" id="IPR014030">
    <property type="entry name" value="Ketoacyl_synth_N"/>
</dbReference>
<dbReference type="InterPro" id="IPR014031">
    <property type="entry name" value="Ketoacyl_synth_C"/>
</dbReference>
<dbReference type="Proteomes" id="UP000176951">
    <property type="component" value="Unassembled WGS sequence"/>
</dbReference>
<dbReference type="InterPro" id="IPR000794">
    <property type="entry name" value="Beta-ketoacyl_synthase"/>
</dbReference>
<accession>A0A1G2PWT9</accession>
<keyword evidence="2 3" id="KW-0808">Transferase</keyword>
<evidence type="ECO:0000313" key="6">
    <source>
        <dbReference type="Proteomes" id="UP000176951"/>
    </source>
</evidence>
<dbReference type="NCBIfam" id="NF005589">
    <property type="entry name" value="PRK07314.1"/>
    <property type="match status" value="1"/>
</dbReference>
<proteinExistence type="inferred from homology"/>
<feature type="domain" description="Ketosynthase family 3 (KS3)" evidence="4">
    <location>
        <begin position="3"/>
        <end position="440"/>
    </location>
</feature>
<dbReference type="PANTHER" id="PTHR11712:SF336">
    <property type="entry name" value="3-OXOACYL-[ACYL-CARRIER-PROTEIN] SYNTHASE, MITOCHONDRIAL"/>
    <property type="match status" value="1"/>
</dbReference>
<dbReference type="PANTHER" id="PTHR11712">
    <property type="entry name" value="POLYKETIDE SYNTHASE-RELATED"/>
    <property type="match status" value="1"/>
</dbReference>
<dbReference type="SUPFAM" id="SSF53901">
    <property type="entry name" value="Thiolase-like"/>
    <property type="match status" value="2"/>
</dbReference>